<name>A0A8S1RTR9_9CILI</name>
<dbReference type="AlphaFoldDB" id="A0A8S1RTR9"/>
<dbReference type="OrthoDB" id="5981048at2759"/>
<protein>
    <submittedName>
        <fullName evidence="1">Uncharacterized protein</fullName>
    </submittedName>
</protein>
<dbReference type="PANTHER" id="PTHR33706">
    <property type="entry name" value="MORN VARIANT REPEAT PROTEIN"/>
    <property type="match status" value="1"/>
</dbReference>
<dbReference type="EMBL" id="CAJJDN010000328">
    <property type="protein sequence ID" value="CAD8130783.1"/>
    <property type="molecule type" value="Genomic_DNA"/>
</dbReference>
<reference evidence="1" key="1">
    <citation type="submission" date="2021-01" db="EMBL/GenBank/DDBJ databases">
        <authorList>
            <consortium name="Genoscope - CEA"/>
            <person name="William W."/>
        </authorList>
    </citation>
    <scope>NUCLEOTIDE SEQUENCE</scope>
</reference>
<dbReference type="Proteomes" id="UP000692954">
    <property type="component" value="Unassembled WGS sequence"/>
</dbReference>
<proteinExistence type="predicted"/>
<accession>A0A8S1RTR9</accession>
<comment type="caution">
    <text evidence="1">The sequence shown here is derived from an EMBL/GenBank/DDBJ whole genome shotgun (WGS) entry which is preliminary data.</text>
</comment>
<sequence length="612" mass="71602">MDKFSQKENINLYLNLDQIQYFQWKLSNGNENRSIVKWIGWWNGRFTNFGGNCDVFGYKIGEWIEPCDTYCSQYQITLSGTYGQKGQRTGQWIYWYEQERIGGGHYDDNGRKTGEWCEIQRTQDQHNKVIIIGEYNKGLKKGKWSYLENNHIIGEGFYNENGQKIGKWTEVSESFLSQNYNKSDLLISFMQIMFDGEYRNGLRIGKWLTFYFTKTVRGGFYNQFGLKEGYWVEFFEGGYKYRASFRIAGEYKNGLKIGYWGIIQFKDDQQNIVGGGHYDEKGKKFGKWIEITENGNFSLISQVGVYKQGVKFGQWDTYFLQRNIKIGGGYYNEQGLKSGYWIEQHDYNDEYKIITHSGKYNEGKKNGYWNTTKNDDEQIEKIRGGFYNIQGQKIGQWIDLIKENNNELILIYGCYKNGEKNGQFDTVIKSKNSTKIQKIGGGYYIKGNKVGKWIEINETYSSFNWNSLDQIHVGSYSVGTNIGIWETQRNYLKAHQIVGFGYYDNFGIKEGKWIEPSRFSYLIKLVYIGQYSKGIKIGRWQFQFQHSNEEIIIMDSGDYEDGIKNGKWIEISPNFATGRQITHQVYYKNGTKVDIQEETFVGKTSLLDLLFD</sequence>
<keyword evidence="2" id="KW-1185">Reference proteome</keyword>
<evidence type="ECO:0000313" key="2">
    <source>
        <dbReference type="Proteomes" id="UP000692954"/>
    </source>
</evidence>
<gene>
    <name evidence="1" type="ORF">PSON_ATCC_30995.1.T3280004</name>
</gene>
<evidence type="ECO:0000313" key="1">
    <source>
        <dbReference type="EMBL" id="CAD8130783.1"/>
    </source>
</evidence>
<organism evidence="1 2">
    <name type="scientific">Paramecium sonneborni</name>
    <dbReference type="NCBI Taxonomy" id="65129"/>
    <lineage>
        <taxon>Eukaryota</taxon>
        <taxon>Sar</taxon>
        <taxon>Alveolata</taxon>
        <taxon>Ciliophora</taxon>
        <taxon>Intramacronucleata</taxon>
        <taxon>Oligohymenophorea</taxon>
        <taxon>Peniculida</taxon>
        <taxon>Parameciidae</taxon>
        <taxon>Paramecium</taxon>
    </lineage>
</organism>
<dbReference type="PANTHER" id="PTHR33706:SF1">
    <property type="entry name" value="TPR REPEAT PROTEIN"/>
    <property type="match status" value="1"/>
</dbReference>